<dbReference type="SUPFAM" id="SSF53335">
    <property type="entry name" value="S-adenosyl-L-methionine-dependent methyltransferases"/>
    <property type="match status" value="1"/>
</dbReference>
<dbReference type="PANTHER" id="PTHR42912">
    <property type="entry name" value="METHYLTRANSFERASE"/>
    <property type="match status" value="1"/>
</dbReference>
<dbReference type="Gene3D" id="3.40.50.150">
    <property type="entry name" value="Vaccinia Virus protein VP39"/>
    <property type="match status" value="2"/>
</dbReference>
<evidence type="ECO:0000259" key="2">
    <source>
        <dbReference type="Pfam" id="PF08241"/>
    </source>
</evidence>
<feature type="region of interest" description="Disordered" evidence="1">
    <location>
        <begin position="159"/>
        <end position="178"/>
    </location>
</feature>
<dbReference type="Proteomes" id="UP000075714">
    <property type="component" value="Unassembled WGS sequence"/>
</dbReference>
<dbReference type="EMBL" id="LSYV01000009">
    <property type="protein sequence ID" value="KXZ53082.1"/>
    <property type="molecule type" value="Genomic_DNA"/>
</dbReference>
<keyword evidence="4" id="KW-1185">Reference proteome</keyword>
<dbReference type="OrthoDB" id="416496at2759"/>
<evidence type="ECO:0000256" key="1">
    <source>
        <dbReference type="SAM" id="MobiDB-lite"/>
    </source>
</evidence>
<sequence>MLRESGVGSHLPVDTATSFKVFDQIADRYDDAIGQEEAALWYGTMRSWLLREARGDVLEVSVGTGRNFPHYDLAGSAIRSLTCTDLSPHMLLRAEDKFFDELQLGHKHPNVKVTFCLADAHCLLDPNVKPPAPPPPPPARTPEPSASLASSLSAVATAATSQPYDPENAPCSTHESGGRGYWQQRCSAGRLESGAALRRFGAASFDTVIDTFGLCSHEDPVQALREMARVCKPGGKILLLQAGLQVDKVTRWHFGTSYFIVARPPPSR</sequence>
<protein>
    <recommendedName>
        <fullName evidence="2">Methyltransferase type 11 domain-containing protein</fullName>
    </recommendedName>
</protein>
<feature type="compositionally biased region" description="Low complexity" evidence="1">
    <location>
        <begin position="142"/>
        <end position="152"/>
    </location>
</feature>
<dbReference type="AlphaFoldDB" id="A0A150GTN1"/>
<feature type="compositionally biased region" description="Pro residues" evidence="1">
    <location>
        <begin position="128"/>
        <end position="141"/>
    </location>
</feature>
<dbReference type="InterPro" id="IPR050508">
    <property type="entry name" value="Methyltransf_Superfamily"/>
</dbReference>
<dbReference type="GO" id="GO:0008757">
    <property type="term" value="F:S-adenosylmethionine-dependent methyltransferase activity"/>
    <property type="evidence" value="ECO:0007669"/>
    <property type="project" value="InterPro"/>
</dbReference>
<proteinExistence type="predicted"/>
<name>A0A150GTN1_GONPE</name>
<reference evidence="4" key="1">
    <citation type="journal article" date="2016" name="Nat. Commun.">
        <title>The Gonium pectorale genome demonstrates co-option of cell cycle regulation during the evolution of multicellularity.</title>
        <authorList>
            <person name="Hanschen E.R."/>
            <person name="Marriage T.N."/>
            <person name="Ferris P.J."/>
            <person name="Hamaji T."/>
            <person name="Toyoda A."/>
            <person name="Fujiyama A."/>
            <person name="Neme R."/>
            <person name="Noguchi H."/>
            <person name="Minakuchi Y."/>
            <person name="Suzuki M."/>
            <person name="Kawai-Toyooka H."/>
            <person name="Smith D.R."/>
            <person name="Sparks H."/>
            <person name="Anderson J."/>
            <person name="Bakaric R."/>
            <person name="Luria V."/>
            <person name="Karger A."/>
            <person name="Kirschner M.W."/>
            <person name="Durand P.M."/>
            <person name="Michod R.E."/>
            <person name="Nozaki H."/>
            <person name="Olson B.J."/>
        </authorList>
    </citation>
    <scope>NUCLEOTIDE SEQUENCE [LARGE SCALE GENOMIC DNA]</scope>
    <source>
        <strain evidence="4">NIES-2863</strain>
    </source>
</reference>
<dbReference type="STRING" id="33097.A0A150GTN1"/>
<dbReference type="InterPro" id="IPR013216">
    <property type="entry name" value="Methyltransf_11"/>
</dbReference>
<gene>
    <name evidence="3" type="ORF">GPECTOR_8g74</name>
</gene>
<dbReference type="Pfam" id="PF08241">
    <property type="entry name" value="Methyltransf_11"/>
    <property type="match status" value="1"/>
</dbReference>
<organism evidence="3 4">
    <name type="scientific">Gonium pectorale</name>
    <name type="common">Green alga</name>
    <dbReference type="NCBI Taxonomy" id="33097"/>
    <lineage>
        <taxon>Eukaryota</taxon>
        <taxon>Viridiplantae</taxon>
        <taxon>Chlorophyta</taxon>
        <taxon>core chlorophytes</taxon>
        <taxon>Chlorophyceae</taxon>
        <taxon>CS clade</taxon>
        <taxon>Chlamydomonadales</taxon>
        <taxon>Volvocaceae</taxon>
        <taxon>Gonium</taxon>
    </lineage>
</organism>
<dbReference type="PANTHER" id="PTHR42912:SF96">
    <property type="entry name" value="METHYLTRANSFERASE DOMAIN-CONTAINING PROTEIN"/>
    <property type="match status" value="1"/>
</dbReference>
<feature type="domain" description="Methyltransferase type 11" evidence="2">
    <location>
        <begin position="195"/>
        <end position="238"/>
    </location>
</feature>
<evidence type="ECO:0000313" key="4">
    <source>
        <dbReference type="Proteomes" id="UP000075714"/>
    </source>
</evidence>
<comment type="caution">
    <text evidence="3">The sequence shown here is derived from an EMBL/GenBank/DDBJ whole genome shotgun (WGS) entry which is preliminary data.</text>
</comment>
<dbReference type="InterPro" id="IPR029063">
    <property type="entry name" value="SAM-dependent_MTases_sf"/>
</dbReference>
<feature type="region of interest" description="Disordered" evidence="1">
    <location>
        <begin position="127"/>
        <end position="152"/>
    </location>
</feature>
<accession>A0A150GTN1</accession>
<evidence type="ECO:0000313" key="3">
    <source>
        <dbReference type="EMBL" id="KXZ53082.1"/>
    </source>
</evidence>